<evidence type="ECO:0000313" key="5">
    <source>
        <dbReference type="EMBL" id="MEP7730715.1"/>
    </source>
</evidence>
<dbReference type="NCBIfam" id="NF033420">
    <property type="entry name" value="T6SS_PAAR_dom"/>
    <property type="match status" value="1"/>
</dbReference>
<protein>
    <submittedName>
        <fullName evidence="5">Type VI secretion system PAAR protein</fullName>
    </submittedName>
</protein>
<dbReference type="InterPro" id="IPR008727">
    <property type="entry name" value="PAAR_motif"/>
</dbReference>
<name>A0ABV0L2R8_9GAMM</name>
<dbReference type="Pfam" id="PF16754">
    <property type="entry name" value="Pesticin"/>
    <property type="match status" value="1"/>
</dbReference>
<organism evidence="5 6">
    <name type="scientific">Marinomonas primoryensis</name>
    <dbReference type="NCBI Taxonomy" id="178399"/>
    <lineage>
        <taxon>Bacteria</taxon>
        <taxon>Pseudomonadati</taxon>
        <taxon>Pseudomonadota</taxon>
        <taxon>Gammaproteobacteria</taxon>
        <taxon>Oceanospirillales</taxon>
        <taxon>Oceanospirillaceae</taxon>
        <taxon>Marinomonas</taxon>
    </lineage>
</organism>
<dbReference type="Proteomes" id="UP001471651">
    <property type="component" value="Unassembled WGS sequence"/>
</dbReference>
<proteinExistence type="predicted"/>
<dbReference type="Pfam" id="PF05488">
    <property type="entry name" value="PAAR_motif"/>
    <property type="match status" value="1"/>
</dbReference>
<dbReference type="InterPro" id="IPR031922">
    <property type="entry name" value="Pesticin_C"/>
</dbReference>
<dbReference type="EMBL" id="JBDYKN010000015">
    <property type="protein sequence ID" value="MEP7730715.1"/>
    <property type="molecule type" value="Genomic_DNA"/>
</dbReference>
<dbReference type="RefSeq" id="WP_348577524.1">
    <property type="nucleotide sequence ID" value="NZ_JBDYKN010000015.1"/>
</dbReference>
<feature type="domain" description="Pesticin C-terminal" evidence="4">
    <location>
        <begin position="194"/>
        <end position="332"/>
    </location>
</feature>
<sequence>MGKAVKVGDQGTDHDGFPPTAVISGSPNVNFDNMAAARVGDALESHDKPKHPPHPRTIASGSSSVFINGKPAAITGGAISCGGVTIGSGSVNIGDYVASKSAGNVSAVMDQAKKQVEPDQNINLATQQNSGASQENNPNFVTTSLSTFSELLQGKDSIDDEMDKKWLIVPKGSLTFDSEGDDQERSVYFTRVPHIPHNGDEVIGESGITIGRGLDLGSRKASQVNTLFKNAAQHANPISEALLTWLKGGAGKKKQDAFDYWKTLDAQVPKEEQHITRKIQYYLFQGIYSEYEEKTKELTTKADVCKMYLGGKKVDWDALPENVKEVLTDLTYRGDYTGSDDTRGNTRKVIVPAVYKDQQEGLKGEGSYFYEVMDNRIFWSEVFGVVNGRILRRRDTL</sequence>
<evidence type="ECO:0000259" key="4">
    <source>
        <dbReference type="Pfam" id="PF16754"/>
    </source>
</evidence>
<keyword evidence="2" id="KW-0081">Bacteriolytic enzyme</keyword>
<keyword evidence="1" id="KW-0929">Antimicrobial</keyword>
<dbReference type="Gene3D" id="2.60.200.60">
    <property type="match status" value="1"/>
</dbReference>
<dbReference type="InterPro" id="IPR023347">
    <property type="entry name" value="Lysozyme_dom_sf"/>
</dbReference>
<gene>
    <name evidence="5" type="ORF">ABKW32_14755</name>
</gene>
<comment type="caution">
    <text evidence="5">The sequence shown here is derived from an EMBL/GenBank/DDBJ whole genome shotgun (WGS) entry which is preliminary data.</text>
</comment>
<evidence type="ECO:0000256" key="2">
    <source>
        <dbReference type="ARBA" id="ARBA00022638"/>
    </source>
</evidence>
<evidence type="ECO:0000256" key="3">
    <source>
        <dbReference type="SAM" id="MobiDB-lite"/>
    </source>
</evidence>
<dbReference type="CDD" id="cd14737">
    <property type="entry name" value="PAAR_1"/>
    <property type="match status" value="1"/>
</dbReference>
<dbReference type="Gene3D" id="1.10.530.40">
    <property type="match status" value="1"/>
</dbReference>
<feature type="region of interest" description="Disordered" evidence="3">
    <location>
        <begin position="44"/>
        <end position="63"/>
    </location>
</feature>
<keyword evidence="6" id="KW-1185">Reference proteome</keyword>
<accession>A0ABV0L2R8</accession>
<evidence type="ECO:0000313" key="6">
    <source>
        <dbReference type="Proteomes" id="UP001471651"/>
    </source>
</evidence>
<evidence type="ECO:0000256" key="1">
    <source>
        <dbReference type="ARBA" id="ARBA00022529"/>
    </source>
</evidence>
<reference evidence="5 6" key="1">
    <citation type="submission" date="2024-05" db="EMBL/GenBank/DDBJ databases">
        <authorList>
            <person name="Busch G.E."/>
            <person name="Sharma I."/>
        </authorList>
    </citation>
    <scope>NUCLEOTIDE SEQUENCE [LARGE SCALE GENOMIC DNA]</scope>
    <source>
        <strain evidence="5 6">23GB23</strain>
    </source>
</reference>